<dbReference type="SUPFAM" id="SSF52540">
    <property type="entry name" value="P-loop containing nucleoside triphosphate hydrolases"/>
    <property type="match status" value="1"/>
</dbReference>
<dbReference type="Proteomes" id="UP000070373">
    <property type="component" value="Unassembled WGS sequence"/>
</dbReference>
<dbReference type="EMBL" id="LHXN01000117">
    <property type="protein sequence ID" value="KXA91261.1"/>
    <property type="molecule type" value="Genomic_DNA"/>
</dbReference>
<protein>
    <recommendedName>
        <fullName evidence="3">Thymidylate kinase-like domain-containing protein</fullName>
    </recommendedName>
</protein>
<evidence type="ECO:0000313" key="1">
    <source>
        <dbReference type="EMBL" id="KXA91261.1"/>
    </source>
</evidence>
<evidence type="ECO:0000313" key="2">
    <source>
        <dbReference type="Proteomes" id="UP000070373"/>
    </source>
</evidence>
<organism evidence="1 2">
    <name type="scientific">candidate division MSBL1 archaeon SCGC-AAA259E17</name>
    <dbReference type="NCBI Taxonomy" id="1698263"/>
    <lineage>
        <taxon>Archaea</taxon>
        <taxon>Methanobacteriati</taxon>
        <taxon>Methanobacteriota</taxon>
        <taxon>candidate division MSBL1</taxon>
    </lineage>
</organism>
<accession>A0A133UAP9</accession>
<proteinExistence type="predicted"/>
<evidence type="ECO:0008006" key="3">
    <source>
        <dbReference type="Google" id="ProtNLM"/>
    </source>
</evidence>
<dbReference type="AlphaFoldDB" id="A0A133UAP9"/>
<gene>
    <name evidence="1" type="ORF">AKJ64_04845</name>
</gene>
<dbReference type="Gene3D" id="3.40.50.300">
    <property type="entry name" value="P-loop containing nucleotide triphosphate hydrolases"/>
    <property type="match status" value="1"/>
</dbReference>
<comment type="caution">
    <text evidence="1">The sequence shown here is derived from an EMBL/GenBank/DDBJ whole genome shotgun (WGS) entry which is preliminary data.</text>
</comment>
<name>A0A133UAP9_9EURY</name>
<sequence length="211" mass="24469">MESKDKDVKQAFFSYSAHFPSPTNLHSFIFRKLCMKGGFYHYFEYPNGEKVKDIHFEEEESIAKLWFFLQIINAVLTAFVKVQISLWLGYTVLAERGVIDSLIHLLYDARNLGIKGSWVEKIAYKILKLVPDNAVVVNLTCDKEALRRRYARRGSTVEPVDYINFQVKANQALSSALKERCEYVQICTSSNSVMETFKEILKSIGWRDEQF</sequence>
<keyword evidence="2" id="KW-1185">Reference proteome</keyword>
<dbReference type="InterPro" id="IPR027417">
    <property type="entry name" value="P-loop_NTPase"/>
</dbReference>
<reference evidence="1 2" key="1">
    <citation type="journal article" date="2016" name="Sci. Rep.">
        <title>Metabolic traits of an uncultured archaeal lineage -MSBL1- from brine pools of the Red Sea.</title>
        <authorList>
            <person name="Mwirichia R."/>
            <person name="Alam I."/>
            <person name="Rashid M."/>
            <person name="Vinu M."/>
            <person name="Ba-Alawi W."/>
            <person name="Anthony Kamau A."/>
            <person name="Kamanda Ngugi D."/>
            <person name="Goker M."/>
            <person name="Klenk H.P."/>
            <person name="Bajic V."/>
            <person name="Stingl U."/>
        </authorList>
    </citation>
    <scope>NUCLEOTIDE SEQUENCE [LARGE SCALE GENOMIC DNA]</scope>
    <source>
        <strain evidence="1">SCGC-AAA259E17</strain>
    </source>
</reference>